<name>A0ABQ9GL61_9NEOP</name>
<evidence type="ECO:0000313" key="2">
    <source>
        <dbReference type="EMBL" id="KAJ8872758.1"/>
    </source>
</evidence>
<dbReference type="EMBL" id="JARBHB010000011">
    <property type="protein sequence ID" value="KAJ8872758.1"/>
    <property type="molecule type" value="Genomic_DNA"/>
</dbReference>
<reference evidence="2 3" key="1">
    <citation type="submission" date="2023-02" db="EMBL/GenBank/DDBJ databases">
        <title>LHISI_Scaffold_Assembly.</title>
        <authorList>
            <person name="Stuart O.P."/>
            <person name="Cleave R."/>
            <person name="Magrath M.J.L."/>
            <person name="Mikheyev A.S."/>
        </authorList>
    </citation>
    <scope>NUCLEOTIDE SEQUENCE [LARGE SCALE GENOMIC DNA]</scope>
    <source>
        <strain evidence="2">Daus_M_001</strain>
        <tissue evidence="2">Leg muscle</tissue>
    </source>
</reference>
<gene>
    <name evidence="2" type="ORF">PR048_026374</name>
</gene>
<dbReference type="Proteomes" id="UP001159363">
    <property type="component" value="Chromosome 10"/>
</dbReference>
<dbReference type="PANTHER" id="PTHR10658:SF54">
    <property type="entry name" value="CYTOPLASMIC PHOSPHATIDYLINOSITOL TRANSFER PROTEIN 1"/>
    <property type="match status" value="1"/>
</dbReference>
<dbReference type="InterPro" id="IPR001666">
    <property type="entry name" value="PI_transfer"/>
</dbReference>
<comment type="caution">
    <text evidence="2">The sequence shown here is derived from an EMBL/GenBank/DDBJ whole genome shotgun (WGS) entry which is preliminary data.</text>
</comment>
<evidence type="ECO:0000313" key="3">
    <source>
        <dbReference type="Proteomes" id="UP001159363"/>
    </source>
</evidence>
<dbReference type="Pfam" id="PF02121">
    <property type="entry name" value="IP_trans"/>
    <property type="match status" value="1"/>
</dbReference>
<sequence>MHSCLSTPCTFSGSMHHAYARSLPLLCSRPISHDSRAYIRCLAARTKTQCLKLPPEVICEREVDFVDIAYDEVSPKNYKDDEDVRFFQSTKTMRGPLVEGWRDTMSPVMCSYKLVQVSFEVWGLQTKAEDMIHRVSDS</sequence>
<accession>A0ABQ9GL61</accession>
<organism evidence="2 3">
    <name type="scientific">Dryococelus australis</name>
    <dbReference type="NCBI Taxonomy" id="614101"/>
    <lineage>
        <taxon>Eukaryota</taxon>
        <taxon>Metazoa</taxon>
        <taxon>Ecdysozoa</taxon>
        <taxon>Arthropoda</taxon>
        <taxon>Hexapoda</taxon>
        <taxon>Insecta</taxon>
        <taxon>Pterygota</taxon>
        <taxon>Neoptera</taxon>
        <taxon>Polyneoptera</taxon>
        <taxon>Phasmatodea</taxon>
        <taxon>Verophasmatodea</taxon>
        <taxon>Anareolatae</taxon>
        <taxon>Phasmatidae</taxon>
        <taxon>Eurycanthinae</taxon>
        <taxon>Dryococelus</taxon>
    </lineage>
</organism>
<dbReference type="InterPro" id="IPR055261">
    <property type="entry name" value="PI_transfer_N"/>
</dbReference>
<feature type="domain" description="Phosphatidylinositol transfer protein N-terminal" evidence="1">
    <location>
        <begin position="45"/>
        <end position="135"/>
    </location>
</feature>
<dbReference type="SUPFAM" id="SSF55961">
    <property type="entry name" value="Bet v1-like"/>
    <property type="match status" value="1"/>
</dbReference>
<keyword evidence="3" id="KW-1185">Reference proteome</keyword>
<protein>
    <recommendedName>
        <fullName evidence="1">Phosphatidylinositol transfer protein N-terminal domain-containing protein</fullName>
    </recommendedName>
</protein>
<evidence type="ECO:0000259" key="1">
    <source>
        <dbReference type="Pfam" id="PF02121"/>
    </source>
</evidence>
<proteinExistence type="predicted"/>
<dbReference type="Gene3D" id="3.30.530.20">
    <property type="match status" value="1"/>
</dbReference>
<dbReference type="InterPro" id="IPR023393">
    <property type="entry name" value="START-like_dom_sf"/>
</dbReference>
<dbReference type="PANTHER" id="PTHR10658">
    <property type="entry name" value="PHOSPHATIDYLINOSITOL TRANSFER PROTEIN"/>
    <property type="match status" value="1"/>
</dbReference>